<evidence type="ECO:0000313" key="2">
    <source>
        <dbReference type="EMBL" id="TFK30288.1"/>
    </source>
</evidence>
<proteinExistence type="predicted"/>
<name>A0A5C3LC09_COPMA</name>
<dbReference type="InterPro" id="IPR032675">
    <property type="entry name" value="LRR_dom_sf"/>
</dbReference>
<gene>
    <name evidence="2" type="ORF">FA15DRAFT_206853</name>
</gene>
<dbReference type="Gene3D" id="1.20.1280.50">
    <property type="match status" value="1"/>
</dbReference>
<dbReference type="Pfam" id="PF12937">
    <property type="entry name" value="F-box-like"/>
    <property type="match status" value="1"/>
</dbReference>
<dbReference type="InterPro" id="IPR036047">
    <property type="entry name" value="F-box-like_dom_sf"/>
</dbReference>
<evidence type="ECO:0000259" key="1">
    <source>
        <dbReference type="Pfam" id="PF12937"/>
    </source>
</evidence>
<reference evidence="2 3" key="1">
    <citation type="journal article" date="2019" name="Nat. Ecol. Evol.">
        <title>Megaphylogeny resolves global patterns of mushroom evolution.</title>
        <authorList>
            <person name="Varga T."/>
            <person name="Krizsan K."/>
            <person name="Foldi C."/>
            <person name="Dima B."/>
            <person name="Sanchez-Garcia M."/>
            <person name="Sanchez-Ramirez S."/>
            <person name="Szollosi G.J."/>
            <person name="Szarkandi J.G."/>
            <person name="Papp V."/>
            <person name="Albert L."/>
            <person name="Andreopoulos W."/>
            <person name="Angelini C."/>
            <person name="Antonin V."/>
            <person name="Barry K.W."/>
            <person name="Bougher N.L."/>
            <person name="Buchanan P."/>
            <person name="Buyck B."/>
            <person name="Bense V."/>
            <person name="Catcheside P."/>
            <person name="Chovatia M."/>
            <person name="Cooper J."/>
            <person name="Damon W."/>
            <person name="Desjardin D."/>
            <person name="Finy P."/>
            <person name="Geml J."/>
            <person name="Haridas S."/>
            <person name="Hughes K."/>
            <person name="Justo A."/>
            <person name="Karasinski D."/>
            <person name="Kautmanova I."/>
            <person name="Kiss B."/>
            <person name="Kocsube S."/>
            <person name="Kotiranta H."/>
            <person name="LaButti K.M."/>
            <person name="Lechner B.E."/>
            <person name="Liimatainen K."/>
            <person name="Lipzen A."/>
            <person name="Lukacs Z."/>
            <person name="Mihaltcheva S."/>
            <person name="Morgado L.N."/>
            <person name="Niskanen T."/>
            <person name="Noordeloos M.E."/>
            <person name="Ohm R.A."/>
            <person name="Ortiz-Santana B."/>
            <person name="Ovrebo C."/>
            <person name="Racz N."/>
            <person name="Riley R."/>
            <person name="Savchenko A."/>
            <person name="Shiryaev A."/>
            <person name="Soop K."/>
            <person name="Spirin V."/>
            <person name="Szebenyi C."/>
            <person name="Tomsovsky M."/>
            <person name="Tulloss R.E."/>
            <person name="Uehling J."/>
            <person name="Grigoriev I.V."/>
            <person name="Vagvolgyi C."/>
            <person name="Papp T."/>
            <person name="Martin F.M."/>
            <person name="Miettinen O."/>
            <person name="Hibbett D.S."/>
            <person name="Nagy L.G."/>
        </authorList>
    </citation>
    <scope>NUCLEOTIDE SEQUENCE [LARGE SCALE GENOMIC DNA]</scope>
    <source>
        <strain evidence="2 3">CBS 121175</strain>
    </source>
</reference>
<dbReference type="InterPro" id="IPR001810">
    <property type="entry name" value="F-box_dom"/>
</dbReference>
<dbReference type="SUPFAM" id="SSF52047">
    <property type="entry name" value="RNI-like"/>
    <property type="match status" value="1"/>
</dbReference>
<dbReference type="SUPFAM" id="SSF81383">
    <property type="entry name" value="F-box domain"/>
    <property type="match status" value="1"/>
</dbReference>
<feature type="domain" description="F-box" evidence="1">
    <location>
        <begin position="31"/>
        <end position="79"/>
    </location>
</feature>
<sequence>MLDRSEPSMLSSGRCVHCPRQSTQKHPRSFLCKLPVEMLMRIFVLCARSGDWTWFRISHVSKRWRAVALAYPQLWSKIDSRSSGWVDMMLDRAKGAPLSLRLNKRLCPCVEQRIDDIFAEQPSRLRSITLRGNPRNINARLCLPASMPNLEHLTISFVLPLHVWPSVPSKAYLGGLPKLRELVLRDCEYSWDSPLFSKSLTSLTIRGPRNHPRAEDDPALFLNALASMPNIEHLEFDFASLPDYWGQMEYGQPVYLPSLKTLILQDYRIPCEGVLSSLVVPPTASITLMISFAARHHSVSSSLDHLKPLVAALHEAWIGSTPLECQPSPRRSLQTFQSVRLSYELIEAWWDAVDFSKPLEDISPPNLTLMVSDEYEARDNTLDLLMAFPMRHVRSLDLSSRIFKDTSWNGLYANALPKLVRLPNLRTLSLCGENGLKALADFLRDGARMRKGCLGQSLQEIRIVDESTNLKADGGLYKIRGLGGHARRQKLGDFGWTVTYMWREGTVVLGRGPWVGGECFGLLCSSRCRHTIEELYRAQGERGRKKKNRKIVKKMRNGIVVLARRRRLSWIGCGSGGKH</sequence>
<dbReference type="Gene3D" id="3.80.10.10">
    <property type="entry name" value="Ribonuclease Inhibitor"/>
    <property type="match status" value="1"/>
</dbReference>
<keyword evidence="3" id="KW-1185">Reference proteome</keyword>
<dbReference type="STRING" id="230819.A0A5C3LC09"/>
<evidence type="ECO:0000313" key="3">
    <source>
        <dbReference type="Proteomes" id="UP000307440"/>
    </source>
</evidence>
<dbReference type="AlphaFoldDB" id="A0A5C3LC09"/>
<dbReference type="Proteomes" id="UP000307440">
    <property type="component" value="Unassembled WGS sequence"/>
</dbReference>
<accession>A0A5C3LC09</accession>
<protein>
    <recommendedName>
        <fullName evidence="1">F-box domain-containing protein</fullName>
    </recommendedName>
</protein>
<dbReference type="EMBL" id="ML210147">
    <property type="protein sequence ID" value="TFK30288.1"/>
    <property type="molecule type" value="Genomic_DNA"/>
</dbReference>
<dbReference type="OrthoDB" id="2884925at2759"/>
<organism evidence="2 3">
    <name type="scientific">Coprinopsis marcescibilis</name>
    <name type="common">Agaric fungus</name>
    <name type="synonym">Psathyrella marcescibilis</name>
    <dbReference type="NCBI Taxonomy" id="230819"/>
    <lineage>
        <taxon>Eukaryota</taxon>
        <taxon>Fungi</taxon>
        <taxon>Dikarya</taxon>
        <taxon>Basidiomycota</taxon>
        <taxon>Agaricomycotina</taxon>
        <taxon>Agaricomycetes</taxon>
        <taxon>Agaricomycetidae</taxon>
        <taxon>Agaricales</taxon>
        <taxon>Agaricineae</taxon>
        <taxon>Psathyrellaceae</taxon>
        <taxon>Coprinopsis</taxon>
    </lineage>
</organism>